<proteinExistence type="predicted"/>
<reference evidence="4 5" key="2">
    <citation type="submission" date="2018-11" db="EMBL/GenBank/DDBJ databases">
        <authorList>
            <consortium name="Pathogen Informatics"/>
        </authorList>
    </citation>
    <scope>NUCLEOTIDE SEQUENCE [LARGE SCALE GENOMIC DNA]</scope>
    <source>
        <strain evidence="4 5">Egypt</strain>
    </source>
</reference>
<dbReference type="WBParaSite" id="ECPE_0000367601-mRNA-1">
    <property type="protein sequence ID" value="ECPE_0000367601-mRNA-1"/>
    <property type="gene ID" value="ECPE_0000367601"/>
</dbReference>
<evidence type="ECO:0000313" key="5">
    <source>
        <dbReference type="Proteomes" id="UP000272942"/>
    </source>
</evidence>
<dbReference type="Pfam" id="PF00431">
    <property type="entry name" value="CUB"/>
    <property type="match status" value="1"/>
</dbReference>
<feature type="domain" description="CUB" evidence="3">
    <location>
        <begin position="25"/>
        <end position="127"/>
    </location>
</feature>
<keyword evidence="1" id="KW-1015">Disulfide bond</keyword>
<keyword evidence="5" id="KW-1185">Reference proteome</keyword>
<evidence type="ECO:0000256" key="2">
    <source>
        <dbReference type="SAM" id="MobiDB-lite"/>
    </source>
</evidence>
<evidence type="ECO:0000259" key="3">
    <source>
        <dbReference type="Pfam" id="PF00431"/>
    </source>
</evidence>
<dbReference type="Gene3D" id="2.60.120.290">
    <property type="entry name" value="Spermadhesin, CUB domain"/>
    <property type="match status" value="1"/>
</dbReference>
<sequence>MKLSSFSQFGSNPSEADDFHDPGGCGGVLRDGACVYSPEHPAKVRSGDLCAWRYYAPEGSHAYFSVSSSILRDPITVYGYLKLYDGKTENDPIISNMDHTINETFVAKSGTLFLVYHVEEPADVTGFFGCFRAENM</sequence>
<gene>
    <name evidence="4" type="ORF">ECPE_LOCUS3673</name>
</gene>
<feature type="region of interest" description="Disordered" evidence="2">
    <location>
        <begin position="1"/>
        <end position="21"/>
    </location>
</feature>
<accession>A0A183A9N8</accession>
<name>A0A183A9N8_9TREM</name>
<protein>
    <submittedName>
        <fullName evidence="6">CUB domain-containing protein</fullName>
    </submittedName>
</protein>
<organism evidence="6">
    <name type="scientific">Echinostoma caproni</name>
    <dbReference type="NCBI Taxonomy" id="27848"/>
    <lineage>
        <taxon>Eukaryota</taxon>
        <taxon>Metazoa</taxon>
        <taxon>Spiralia</taxon>
        <taxon>Lophotrochozoa</taxon>
        <taxon>Platyhelminthes</taxon>
        <taxon>Trematoda</taxon>
        <taxon>Digenea</taxon>
        <taxon>Plagiorchiida</taxon>
        <taxon>Echinostomata</taxon>
        <taxon>Echinostomatoidea</taxon>
        <taxon>Echinostomatidae</taxon>
        <taxon>Echinostoma</taxon>
    </lineage>
</organism>
<evidence type="ECO:0000256" key="1">
    <source>
        <dbReference type="ARBA" id="ARBA00023157"/>
    </source>
</evidence>
<dbReference type="AlphaFoldDB" id="A0A183A9N8"/>
<dbReference type="Proteomes" id="UP000272942">
    <property type="component" value="Unassembled WGS sequence"/>
</dbReference>
<evidence type="ECO:0000313" key="4">
    <source>
        <dbReference type="EMBL" id="VDP70194.1"/>
    </source>
</evidence>
<dbReference type="SUPFAM" id="SSF49854">
    <property type="entry name" value="Spermadhesin, CUB domain"/>
    <property type="match status" value="1"/>
</dbReference>
<dbReference type="InterPro" id="IPR035914">
    <property type="entry name" value="Sperma_CUB_dom_sf"/>
</dbReference>
<reference evidence="6" key="1">
    <citation type="submission" date="2016-06" db="UniProtKB">
        <authorList>
            <consortium name="WormBaseParasite"/>
        </authorList>
    </citation>
    <scope>IDENTIFICATION</scope>
</reference>
<evidence type="ECO:0000313" key="6">
    <source>
        <dbReference type="WBParaSite" id="ECPE_0000367601-mRNA-1"/>
    </source>
</evidence>
<dbReference type="EMBL" id="UZAN01040590">
    <property type="protein sequence ID" value="VDP70194.1"/>
    <property type="molecule type" value="Genomic_DNA"/>
</dbReference>
<dbReference type="InterPro" id="IPR000859">
    <property type="entry name" value="CUB_dom"/>
</dbReference>
<feature type="compositionally biased region" description="Polar residues" evidence="2">
    <location>
        <begin position="1"/>
        <end position="14"/>
    </location>
</feature>